<dbReference type="GO" id="GO:0006282">
    <property type="term" value="P:regulation of DNA repair"/>
    <property type="evidence" value="ECO:0007669"/>
    <property type="project" value="UniProtKB-UniRule"/>
</dbReference>
<dbReference type="STRING" id="1302689.RG47T_1821"/>
<dbReference type="RefSeq" id="WP_074489073.1">
    <property type="nucleotide sequence ID" value="NZ_FPAM01000017.1"/>
</dbReference>
<proteinExistence type="inferred from homology"/>
<gene>
    <name evidence="5" type="primary">recX</name>
    <name evidence="9" type="ORF">RG47T_1821</name>
</gene>
<dbReference type="OrthoDB" id="1523826at2"/>
<feature type="domain" description="RecX second three-helical" evidence="6">
    <location>
        <begin position="62"/>
        <end position="103"/>
    </location>
</feature>
<dbReference type="InterPro" id="IPR053925">
    <property type="entry name" value="RecX_HTH_3rd"/>
</dbReference>
<dbReference type="Proteomes" id="UP000186720">
    <property type="component" value="Unassembled WGS sequence"/>
</dbReference>
<dbReference type="HAMAP" id="MF_01114">
    <property type="entry name" value="RecX"/>
    <property type="match status" value="1"/>
</dbReference>
<evidence type="ECO:0000313" key="10">
    <source>
        <dbReference type="Proteomes" id="UP000186720"/>
    </source>
</evidence>
<dbReference type="PANTHER" id="PTHR33602:SF1">
    <property type="entry name" value="REGULATORY PROTEIN RECX FAMILY PROTEIN"/>
    <property type="match status" value="1"/>
</dbReference>
<dbReference type="InterPro" id="IPR003783">
    <property type="entry name" value="Regulatory_RecX"/>
</dbReference>
<dbReference type="PANTHER" id="PTHR33602">
    <property type="entry name" value="REGULATORY PROTEIN RECX FAMILY PROTEIN"/>
    <property type="match status" value="1"/>
</dbReference>
<dbReference type="Gene3D" id="1.10.10.10">
    <property type="entry name" value="Winged helix-like DNA-binding domain superfamily/Winged helix DNA-binding domain"/>
    <property type="match status" value="3"/>
</dbReference>
<reference evidence="9 10" key="1">
    <citation type="submission" date="2016-11" db="EMBL/GenBank/DDBJ databases">
        <title>Whole Genome Sequencing of Mucilaginibacter polytrichastri RG4-7(T) isolated from the moss sample.</title>
        <authorList>
            <person name="Li Y."/>
        </authorList>
    </citation>
    <scope>NUCLEOTIDE SEQUENCE [LARGE SCALE GENOMIC DNA]</scope>
    <source>
        <strain evidence="9 10">RG4-7</strain>
    </source>
</reference>
<organism evidence="9 10">
    <name type="scientific">Mucilaginibacter polytrichastri</name>
    <dbReference type="NCBI Taxonomy" id="1302689"/>
    <lineage>
        <taxon>Bacteria</taxon>
        <taxon>Pseudomonadati</taxon>
        <taxon>Bacteroidota</taxon>
        <taxon>Sphingobacteriia</taxon>
        <taxon>Sphingobacteriales</taxon>
        <taxon>Sphingobacteriaceae</taxon>
        <taxon>Mucilaginibacter</taxon>
    </lineage>
</organism>
<dbReference type="Pfam" id="PF02631">
    <property type="entry name" value="RecX_HTH2"/>
    <property type="match status" value="1"/>
</dbReference>
<keyword evidence="4 5" id="KW-0963">Cytoplasm</keyword>
<dbReference type="Pfam" id="PF21981">
    <property type="entry name" value="RecX_HTH3"/>
    <property type="match status" value="1"/>
</dbReference>
<evidence type="ECO:0000256" key="1">
    <source>
        <dbReference type="ARBA" id="ARBA00004496"/>
    </source>
</evidence>
<protein>
    <recommendedName>
        <fullName evidence="3 5">Regulatory protein RecX</fullName>
    </recommendedName>
</protein>
<evidence type="ECO:0000259" key="6">
    <source>
        <dbReference type="Pfam" id="PF02631"/>
    </source>
</evidence>
<dbReference type="AlphaFoldDB" id="A0A1Q5ZX90"/>
<accession>A0A1Q5ZX90</accession>
<dbReference type="InterPro" id="IPR053924">
    <property type="entry name" value="RecX_HTH_2nd"/>
</dbReference>
<dbReference type="InterPro" id="IPR036388">
    <property type="entry name" value="WH-like_DNA-bd_sf"/>
</dbReference>
<dbReference type="InterPro" id="IPR053926">
    <property type="entry name" value="RecX_HTH_1st"/>
</dbReference>
<comment type="function">
    <text evidence="5">Modulates RecA activity.</text>
</comment>
<evidence type="ECO:0000259" key="8">
    <source>
        <dbReference type="Pfam" id="PF21982"/>
    </source>
</evidence>
<name>A0A1Q5ZX90_9SPHI</name>
<evidence type="ECO:0000256" key="4">
    <source>
        <dbReference type="ARBA" id="ARBA00022490"/>
    </source>
</evidence>
<dbReference type="Pfam" id="PF21982">
    <property type="entry name" value="RecX_HTH1"/>
    <property type="match status" value="1"/>
</dbReference>
<comment type="subcellular location">
    <subcellularLocation>
        <location evidence="1 5">Cytoplasm</location>
    </subcellularLocation>
</comment>
<sequence length="161" mass="18791">MDEPKPRKKITDEKAGLAKAEHYCAYQERSQQEVRDKLYELGLYPDAVERIITQLVEANFLNEERFALAYARGKMSFKHWGKGKIKQGLKIKRVSDPLIKKALLSLDSDDYLAVLKKVIEKKTRETTEKDAFKRDYKVKQYALSRGFEMDLILFILKNSDL</sequence>
<evidence type="ECO:0000256" key="2">
    <source>
        <dbReference type="ARBA" id="ARBA00009695"/>
    </source>
</evidence>
<evidence type="ECO:0000259" key="7">
    <source>
        <dbReference type="Pfam" id="PF21981"/>
    </source>
</evidence>
<evidence type="ECO:0000313" key="9">
    <source>
        <dbReference type="EMBL" id="OKS86367.1"/>
    </source>
</evidence>
<keyword evidence="10" id="KW-1185">Reference proteome</keyword>
<evidence type="ECO:0000256" key="5">
    <source>
        <dbReference type="HAMAP-Rule" id="MF_01114"/>
    </source>
</evidence>
<dbReference type="GO" id="GO:0005737">
    <property type="term" value="C:cytoplasm"/>
    <property type="evidence" value="ECO:0007669"/>
    <property type="project" value="UniProtKB-SubCell"/>
</dbReference>
<feature type="domain" description="RecX first three-helical" evidence="8">
    <location>
        <begin position="18"/>
        <end position="55"/>
    </location>
</feature>
<feature type="domain" description="RecX third three-helical" evidence="7">
    <location>
        <begin position="109"/>
        <end position="153"/>
    </location>
</feature>
<comment type="similarity">
    <text evidence="2 5">Belongs to the RecX family.</text>
</comment>
<comment type="caution">
    <text evidence="9">The sequence shown here is derived from an EMBL/GenBank/DDBJ whole genome shotgun (WGS) entry which is preliminary data.</text>
</comment>
<evidence type="ECO:0000256" key="3">
    <source>
        <dbReference type="ARBA" id="ARBA00018111"/>
    </source>
</evidence>
<dbReference type="EMBL" id="MPPL01000001">
    <property type="protein sequence ID" value="OKS86367.1"/>
    <property type="molecule type" value="Genomic_DNA"/>
</dbReference>